<protein>
    <submittedName>
        <fullName evidence="2">Uncharacterized protein</fullName>
    </submittedName>
</protein>
<dbReference type="AlphaFoldDB" id="A0A5P2VZ80"/>
<proteinExistence type="predicted"/>
<organism evidence="2 3">
    <name type="scientific">Streptomyces nodosus</name>
    <dbReference type="NCBI Taxonomy" id="40318"/>
    <lineage>
        <taxon>Bacteria</taxon>
        <taxon>Bacillati</taxon>
        <taxon>Actinomycetota</taxon>
        <taxon>Actinomycetes</taxon>
        <taxon>Kitasatosporales</taxon>
        <taxon>Streptomycetaceae</taxon>
        <taxon>Streptomyces</taxon>
    </lineage>
</organism>
<evidence type="ECO:0000256" key="1">
    <source>
        <dbReference type="SAM" id="MobiDB-lite"/>
    </source>
</evidence>
<feature type="region of interest" description="Disordered" evidence="1">
    <location>
        <begin position="55"/>
        <end position="94"/>
    </location>
</feature>
<accession>A0A5P2VZ80</accession>
<evidence type="ECO:0000313" key="3">
    <source>
        <dbReference type="Proteomes" id="UP000325763"/>
    </source>
</evidence>
<dbReference type="EMBL" id="CP023747">
    <property type="protein sequence ID" value="QEV38920.1"/>
    <property type="molecule type" value="Genomic_DNA"/>
</dbReference>
<sequence length="94" mass="9722">MPSVTVVVSSCTDIYISPGLYGDCLPTGATGAAADSFRAGSMSFRFSLMLAHPAEPAQRPVDGPRPSEGRRPPAGGSMSRSGIHVTWTLSPSSI</sequence>
<reference evidence="2 3" key="1">
    <citation type="submission" date="2017-09" db="EMBL/GenBank/DDBJ databases">
        <title>Streptomyces genome completion.</title>
        <authorList>
            <person name="Lee N."/>
            <person name="Cho B.-K."/>
        </authorList>
    </citation>
    <scope>NUCLEOTIDE SEQUENCE [LARGE SCALE GENOMIC DNA]</scope>
    <source>
        <strain evidence="2 3">ATCC 14899</strain>
    </source>
</reference>
<dbReference type="Proteomes" id="UP000325763">
    <property type="component" value="Chromosome"/>
</dbReference>
<evidence type="ECO:0000313" key="2">
    <source>
        <dbReference type="EMBL" id="QEV38920.1"/>
    </source>
</evidence>
<name>A0A5P2VZ80_9ACTN</name>
<dbReference type="KEGG" id="snq:CP978_10420"/>
<gene>
    <name evidence="2" type="ORF">CP978_10420</name>
</gene>